<keyword evidence="3" id="KW-1185">Reference proteome</keyword>
<name>A0A4C1YUY2_EUMVA</name>
<dbReference type="AlphaFoldDB" id="A0A4C1YUY2"/>
<sequence length="76" mass="8328">MRVANVLRDLNATLAQVTDFDIEHSAEDAALTAFHTIADRRNLKRTIRFSEGNPAVPAPLKRLTSATPPPSLRYGA</sequence>
<gene>
    <name evidence="2" type="ORF">EVAR_55924_1</name>
</gene>
<reference evidence="2 3" key="1">
    <citation type="journal article" date="2019" name="Commun. Biol.">
        <title>The bagworm genome reveals a unique fibroin gene that provides high tensile strength.</title>
        <authorList>
            <person name="Kono N."/>
            <person name="Nakamura H."/>
            <person name="Ohtoshi R."/>
            <person name="Tomita M."/>
            <person name="Numata K."/>
            <person name="Arakawa K."/>
        </authorList>
    </citation>
    <scope>NUCLEOTIDE SEQUENCE [LARGE SCALE GENOMIC DNA]</scope>
</reference>
<accession>A0A4C1YUY2</accession>
<comment type="caution">
    <text evidence="2">The sequence shown here is derived from an EMBL/GenBank/DDBJ whole genome shotgun (WGS) entry which is preliminary data.</text>
</comment>
<evidence type="ECO:0000313" key="2">
    <source>
        <dbReference type="EMBL" id="GBP80106.1"/>
    </source>
</evidence>
<evidence type="ECO:0000256" key="1">
    <source>
        <dbReference type="SAM" id="MobiDB-lite"/>
    </source>
</evidence>
<feature type="compositionally biased region" description="Pro residues" evidence="1">
    <location>
        <begin position="67"/>
        <end position="76"/>
    </location>
</feature>
<proteinExistence type="predicted"/>
<dbReference type="Proteomes" id="UP000299102">
    <property type="component" value="Unassembled WGS sequence"/>
</dbReference>
<organism evidence="2 3">
    <name type="scientific">Eumeta variegata</name>
    <name type="common">Bagworm moth</name>
    <name type="synonym">Eumeta japonica</name>
    <dbReference type="NCBI Taxonomy" id="151549"/>
    <lineage>
        <taxon>Eukaryota</taxon>
        <taxon>Metazoa</taxon>
        <taxon>Ecdysozoa</taxon>
        <taxon>Arthropoda</taxon>
        <taxon>Hexapoda</taxon>
        <taxon>Insecta</taxon>
        <taxon>Pterygota</taxon>
        <taxon>Neoptera</taxon>
        <taxon>Endopterygota</taxon>
        <taxon>Lepidoptera</taxon>
        <taxon>Glossata</taxon>
        <taxon>Ditrysia</taxon>
        <taxon>Tineoidea</taxon>
        <taxon>Psychidae</taxon>
        <taxon>Oiketicinae</taxon>
        <taxon>Eumeta</taxon>
    </lineage>
</organism>
<protein>
    <submittedName>
        <fullName evidence="2">Uncharacterized protein</fullName>
    </submittedName>
</protein>
<dbReference type="EMBL" id="BGZK01001446">
    <property type="protein sequence ID" value="GBP80106.1"/>
    <property type="molecule type" value="Genomic_DNA"/>
</dbReference>
<evidence type="ECO:0000313" key="3">
    <source>
        <dbReference type="Proteomes" id="UP000299102"/>
    </source>
</evidence>
<feature type="region of interest" description="Disordered" evidence="1">
    <location>
        <begin position="51"/>
        <end position="76"/>
    </location>
</feature>